<reference evidence="1 2" key="1">
    <citation type="submission" date="2016-02" db="EMBL/GenBank/DDBJ databases">
        <title>Genome analysis of coral dinoflagellate symbionts highlights evolutionary adaptations to a symbiotic lifestyle.</title>
        <authorList>
            <person name="Aranda M."/>
            <person name="Li Y."/>
            <person name="Liew Y.J."/>
            <person name="Baumgarten S."/>
            <person name="Simakov O."/>
            <person name="Wilson M."/>
            <person name="Piel J."/>
            <person name="Ashoor H."/>
            <person name="Bougouffa S."/>
            <person name="Bajic V.B."/>
            <person name="Ryu T."/>
            <person name="Ravasi T."/>
            <person name="Bayer T."/>
            <person name="Micklem G."/>
            <person name="Kim H."/>
            <person name="Bhak J."/>
            <person name="Lajeunesse T.C."/>
            <person name="Voolstra C.R."/>
        </authorList>
    </citation>
    <scope>NUCLEOTIDE SEQUENCE [LARGE SCALE GENOMIC DNA]</scope>
    <source>
        <strain evidence="1 2">CCMP2467</strain>
    </source>
</reference>
<dbReference type="EMBL" id="LSRX01000002">
    <property type="protein sequence ID" value="OLQ15551.1"/>
    <property type="molecule type" value="Genomic_DNA"/>
</dbReference>
<keyword evidence="2" id="KW-1185">Reference proteome</keyword>
<proteinExistence type="predicted"/>
<name>A0A1Q9F7A6_SYMMI</name>
<evidence type="ECO:0000313" key="2">
    <source>
        <dbReference type="Proteomes" id="UP000186817"/>
    </source>
</evidence>
<comment type="caution">
    <text evidence="1">The sequence shown here is derived from an EMBL/GenBank/DDBJ whole genome shotgun (WGS) entry which is preliminary data.</text>
</comment>
<gene>
    <name evidence="1" type="ORF">AK812_SmicGene205</name>
</gene>
<accession>A0A1Q9F7A6</accession>
<dbReference type="AlphaFoldDB" id="A0A1Q9F7A6"/>
<evidence type="ECO:0000313" key="1">
    <source>
        <dbReference type="EMBL" id="OLQ15551.1"/>
    </source>
</evidence>
<sequence length="188" mass="20992">MSSWKKSSQGSRKAALQGFKPLTSVDNLGMVTWTPVTWLDSLQRVELLTTSLRNGLRTADYGDGKGWEKLVAVAFGLRYLWAQRGHCHPFAHGMDTGVKLVEFLVFAIEGASRFEVRKSSPDRADPDCGGGDYHQASKETEIRKAFHAFAKNTSDNMRTANKMTDTGGYLRYKDSFQSWLHLTKQPGA</sequence>
<organism evidence="1 2">
    <name type="scientific">Symbiodinium microadriaticum</name>
    <name type="common">Dinoflagellate</name>
    <name type="synonym">Zooxanthella microadriatica</name>
    <dbReference type="NCBI Taxonomy" id="2951"/>
    <lineage>
        <taxon>Eukaryota</taxon>
        <taxon>Sar</taxon>
        <taxon>Alveolata</taxon>
        <taxon>Dinophyceae</taxon>
        <taxon>Suessiales</taxon>
        <taxon>Symbiodiniaceae</taxon>
        <taxon>Symbiodinium</taxon>
    </lineage>
</organism>
<dbReference type="Proteomes" id="UP000186817">
    <property type="component" value="Unassembled WGS sequence"/>
</dbReference>
<protein>
    <submittedName>
        <fullName evidence="1">Uncharacterized protein</fullName>
    </submittedName>
</protein>